<dbReference type="EMBL" id="BGPR01000126">
    <property type="protein sequence ID" value="GBL97070.1"/>
    <property type="molecule type" value="Genomic_DNA"/>
</dbReference>
<dbReference type="OrthoDB" id="416987at2759"/>
<dbReference type="AlphaFoldDB" id="A0A4Y2BXY8"/>
<organism evidence="1 2">
    <name type="scientific">Araneus ventricosus</name>
    <name type="common">Orbweaver spider</name>
    <name type="synonym">Epeira ventricosa</name>
    <dbReference type="NCBI Taxonomy" id="182803"/>
    <lineage>
        <taxon>Eukaryota</taxon>
        <taxon>Metazoa</taxon>
        <taxon>Ecdysozoa</taxon>
        <taxon>Arthropoda</taxon>
        <taxon>Chelicerata</taxon>
        <taxon>Arachnida</taxon>
        <taxon>Araneae</taxon>
        <taxon>Araneomorphae</taxon>
        <taxon>Entelegynae</taxon>
        <taxon>Araneoidea</taxon>
        <taxon>Araneidae</taxon>
        <taxon>Araneus</taxon>
    </lineage>
</organism>
<gene>
    <name evidence="1" type="ORF">AVEN_254113_1</name>
</gene>
<evidence type="ECO:0008006" key="3">
    <source>
        <dbReference type="Google" id="ProtNLM"/>
    </source>
</evidence>
<evidence type="ECO:0000313" key="2">
    <source>
        <dbReference type="Proteomes" id="UP000499080"/>
    </source>
</evidence>
<protein>
    <recommendedName>
        <fullName evidence="3">Reverse transcriptase domain-containing protein</fullName>
    </recommendedName>
</protein>
<dbReference type="Proteomes" id="UP000499080">
    <property type="component" value="Unassembled WGS sequence"/>
</dbReference>
<evidence type="ECO:0000313" key="1">
    <source>
        <dbReference type="EMBL" id="GBL97070.1"/>
    </source>
</evidence>
<name>A0A4Y2BXY8_ARAVE</name>
<reference evidence="1 2" key="1">
    <citation type="journal article" date="2019" name="Sci. Rep.">
        <title>Orb-weaving spider Araneus ventricosus genome elucidates the spidroin gene catalogue.</title>
        <authorList>
            <person name="Kono N."/>
            <person name="Nakamura H."/>
            <person name="Ohtoshi R."/>
            <person name="Moran D.A.P."/>
            <person name="Shinohara A."/>
            <person name="Yoshida Y."/>
            <person name="Fujiwara M."/>
            <person name="Mori M."/>
            <person name="Tomita M."/>
            <person name="Arakawa K."/>
        </authorList>
    </citation>
    <scope>NUCLEOTIDE SEQUENCE [LARGE SCALE GENOMIC DNA]</scope>
</reference>
<comment type="caution">
    <text evidence="1">The sequence shown here is derived from an EMBL/GenBank/DDBJ whole genome shotgun (WGS) entry which is preliminary data.</text>
</comment>
<sequence>MVERFFNTRGIITLRHYRVVFGASPSPFLLEATIAHHLEKISNEKKKTAHHLQKFFYVGNCITSLETKEEAAKFISEAKELMSSAQFELRGWVTSEKL</sequence>
<keyword evidence="2" id="KW-1185">Reference proteome</keyword>
<proteinExistence type="predicted"/>
<accession>A0A4Y2BXY8</accession>